<evidence type="ECO:0000256" key="4">
    <source>
        <dbReference type="ARBA" id="ARBA00022741"/>
    </source>
</evidence>
<dbReference type="PROSITE" id="PS50929">
    <property type="entry name" value="ABC_TM1F"/>
    <property type="match status" value="1"/>
</dbReference>
<proteinExistence type="predicted"/>
<evidence type="ECO:0000259" key="9">
    <source>
        <dbReference type="PROSITE" id="PS50893"/>
    </source>
</evidence>
<dbReference type="InterPro" id="IPR036640">
    <property type="entry name" value="ABC1_TM_sf"/>
</dbReference>
<feature type="domain" description="ABC transporter" evidence="9">
    <location>
        <begin position="364"/>
        <end position="562"/>
    </location>
</feature>
<dbReference type="AlphaFoldDB" id="E4L9D9"/>
<dbReference type="GO" id="GO:0140359">
    <property type="term" value="F:ABC-type transporter activity"/>
    <property type="evidence" value="ECO:0007669"/>
    <property type="project" value="InterPro"/>
</dbReference>
<dbReference type="SUPFAM" id="SSF52540">
    <property type="entry name" value="P-loop containing nucleoside triphosphate hydrolases"/>
    <property type="match status" value="1"/>
</dbReference>
<dbReference type="PANTHER" id="PTHR11384">
    <property type="entry name" value="ATP-BINDING CASSETTE, SUB-FAMILY D MEMBER"/>
    <property type="match status" value="1"/>
</dbReference>
<keyword evidence="3 8" id="KW-0812">Transmembrane</keyword>
<feature type="transmembrane region" description="Helical" evidence="8">
    <location>
        <begin position="71"/>
        <end position="90"/>
    </location>
</feature>
<organism evidence="11 12">
    <name type="scientific">Dialister micraerophilus UPII 345-E</name>
    <dbReference type="NCBI Taxonomy" id="910314"/>
    <lineage>
        <taxon>Bacteria</taxon>
        <taxon>Bacillati</taxon>
        <taxon>Bacillota</taxon>
        <taxon>Negativicutes</taxon>
        <taxon>Veillonellales</taxon>
        <taxon>Veillonellaceae</taxon>
        <taxon>Dialister</taxon>
    </lineage>
</organism>
<dbReference type="InterPro" id="IPR011527">
    <property type="entry name" value="ABC1_TM_dom"/>
</dbReference>
<dbReference type="eggNOG" id="COG4178">
    <property type="taxonomic scope" value="Bacteria"/>
</dbReference>
<name>E4L9D9_9FIRM</name>
<dbReference type="Pfam" id="PF06472">
    <property type="entry name" value="ABC_membrane_2"/>
    <property type="match status" value="1"/>
</dbReference>
<comment type="subcellular location">
    <subcellularLocation>
        <location evidence="1">Cell membrane</location>
        <topology evidence="1">Multi-pass membrane protein</topology>
    </subcellularLocation>
</comment>
<evidence type="ECO:0000256" key="6">
    <source>
        <dbReference type="ARBA" id="ARBA00022989"/>
    </source>
</evidence>
<dbReference type="EMBL" id="AENT01000024">
    <property type="protein sequence ID" value="EFR42563.1"/>
    <property type="molecule type" value="Genomic_DNA"/>
</dbReference>
<evidence type="ECO:0000313" key="12">
    <source>
        <dbReference type="Proteomes" id="UP000004594"/>
    </source>
</evidence>
<dbReference type="PROSITE" id="PS50893">
    <property type="entry name" value="ABC_TRANSPORTER_2"/>
    <property type="match status" value="1"/>
</dbReference>
<dbReference type="GO" id="GO:0016887">
    <property type="term" value="F:ATP hydrolysis activity"/>
    <property type="evidence" value="ECO:0007669"/>
    <property type="project" value="InterPro"/>
</dbReference>
<dbReference type="Pfam" id="PF00005">
    <property type="entry name" value="ABC_tran"/>
    <property type="match status" value="1"/>
</dbReference>
<dbReference type="GO" id="GO:0005524">
    <property type="term" value="F:ATP binding"/>
    <property type="evidence" value="ECO:0007669"/>
    <property type="project" value="UniProtKB-KW"/>
</dbReference>
<feature type="domain" description="ABC transmembrane type-1" evidence="10">
    <location>
        <begin position="35"/>
        <end position="330"/>
    </location>
</feature>
<dbReference type="SUPFAM" id="SSF90123">
    <property type="entry name" value="ABC transporter transmembrane region"/>
    <property type="match status" value="1"/>
</dbReference>
<feature type="transmembrane region" description="Helical" evidence="8">
    <location>
        <begin position="31"/>
        <end position="51"/>
    </location>
</feature>
<evidence type="ECO:0000256" key="5">
    <source>
        <dbReference type="ARBA" id="ARBA00022840"/>
    </source>
</evidence>
<evidence type="ECO:0000313" key="11">
    <source>
        <dbReference type="EMBL" id="EFR42563.1"/>
    </source>
</evidence>
<keyword evidence="7 8" id="KW-0472">Membrane</keyword>
<dbReference type="Gene3D" id="1.20.1560.10">
    <property type="entry name" value="ABC transporter type 1, transmembrane domain"/>
    <property type="match status" value="1"/>
</dbReference>
<evidence type="ECO:0000256" key="2">
    <source>
        <dbReference type="ARBA" id="ARBA00022448"/>
    </source>
</evidence>
<dbReference type="InterPro" id="IPR017871">
    <property type="entry name" value="ABC_transporter-like_CS"/>
</dbReference>
<dbReference type="SMART" id="SM00382">
    <property type="entry name" value="AAA"/>
    <property type="match status" value="1"/>
</dbReference>
<feature type="transmembrane region" description="Helical" evidence="8">
    <location>
        <begin position="176"/>
        <end position="201"/>
    </location>
</feature>
<keyword evidence="2" id="KW-0813">Transport</keyword>
<dbReference type="InterPro" id="IPR050835">
    <property type="entry name" value="ABC_transporter_sub-D"/>
</dbReference>
<comment type="caution">
    <text evidence="11">The sequence shown here is derived from an EMBL/GenBank/DDBJ whole genome shotgun (WGS) entry which is preliminary data.</text>
</comment>
<dbReference type="InterPro" id="IPR003593">
    <property type="entry name" value="AAA+_ATPase"/>
</dbReference>
<keyword evidence="4" id="KW-0547">Nucleotide-binding</keyword>
<sequence length="563" mass="65376">MAERIKLIKDFYKQWKVLAIPFWKTKERYKVGVYLLIALACDLINVYTTARLSDWSRDFFNSLQSRNLEEFMTQLGILCILASVSLILFANQKFFCSKAILIWRRWLSAHYVNRWLSSKCYYRETGLGNLDNPDQRIAQDLQLFPALTINMIFDFIDSIGSLGVFSVILWKLSDQYIILGYHVPGSLLWIAIAFVIVGTYFTHLIGKPLINLEKQSQKIEADYRYGLMRIRDNAKAIGAYGGELYEEKSLSERFKHVYTVWINMYIKRRHMNYFHSGYTQLSAYVPYIVAAPQYFAGAFQMGEIMQTVQAFGGVRVALSWFIFNYSSLAEWKATVDRLIQFENAIRKSERQKNFIVKESDEEKLLLKDIELILPDGKKLAYIPKLEIKKGEHVALSGPSNAGKSTLLYTIKGLWGYGKGTIEKPKGKAIFLSQNPYLPIGTIAQVLTYPDEKLKLQDKDVLHALEKVKLDHLKGKIHEFNNWELILSGGEQQRLALARIWVQNPDWVYMDESLSATDIECRNEILKNIEKDFPNITIFAIHHDEKVNPFYDRDLKWEELNRKN</sequence>
<reference evidence="11 12" key="1">
    <citation type="submission" date="2010-11" db="EMBL/GenBank/DDBJ databases">
        <authorList>
            <person name="Durkin A.S."/>
            <person name="Madupu R."/>
            <person name="Torralba M."/>
            <person name="Gillis M."/>
            <person name="Methe B."/>
            <person name="Sutton G."/>
            <person name="Nelson K.E."/>
        </authorList>
    </citation>
    <scope>NUCLEOTIDE SEQUENCE [LARGE SCALE GENOMIC DNA]</scope>
    <source>
        <strain evidence="11 12">UPII 345-E</strain>
    </source>
</reference>
<dbReference type="InterPro" id="IPR027417">
    <property type="entry name" value="P-loop_NTPase"/>
</dbReference>
<keyword evidence="5 11" id="KW-0067">ATP-binding</keyword>
<dbReference type="Proteomes" id="UP000004594">
    <property type="component" value="Unassembled WGS sequence"/>
</dbReference>
<feature type="transmembrane region" description="Helical" evidence="8">
    <location>
        <begin position="143"/>
        <end position="170"/>
    </location>
</feature>
<evidence type="ECO:0000256" key="3">
    <source>
        <dbReference type="ARBA" id="ARBA00022692"/>
    </source>
</evidence>
<dbReference type="PANTHER" id="PTHR11384:SF59">
    <property type="entry name" value="LYSOSOMAL COBALAMIN TRANSPORTER ABCD4"/>
    <property type="match status" value="1"/>
</dbReference>
<dbReference type="Gene3D" id="3.40.50.300">
    <property type="entry name" value="P-loop containing nucleotide triphosphate hydrolases"/>
    <property type="match status" value="1"/>
</dbReference>
<keyword evidence="6 8" id="KW-1133">Transmembrane helix</keyword>
<accession>E4L9D9</accession>
<protein>
    <submittedName>
        <fullName evidence="11">ABC transporter, ATP-binding protein</fullName>
    </submittedName>
</protein>
<dbReference type="GO" id="GO:0005886">
    <property type="term" value="C:plasma membrane"/>
    <property type="evidence" value="ECO:0007669"/>
    <property type="project" value="UniProtKB-SubCell"/>
</dbReference>
<dbReference type="RefSeq" id="WP_007554842.1">
    <property type="nucleotide sequence ID" value="NZ_AENT01000024.1"/>
</dbReference>
<dbReference type="PROSITE" id="PS00211">
    <property type="entry name" value="ABC_TRANSPORTER_1"/>
    <property type="match status" value="1"/>
</dbReference>
<evidence type="ECO:0000256" key="7">
    <source>
        <dbReference type="ARBA" id="ARBA00023136"/>
    </source>
</evidence>
<dbReference type="InterPro" id="IPR003439">
    <property type="entry name" value="ABC_transporter-like_ATP-bd"/>
</dbReference>
<evidence type="ECO:0000256" key="1">
    <source>
        <dbReference type="ARBA" id="ARBA00004651"/>
    </source>
</evidence>
<gene>
    <name evidence="11" type="ORF">HMPREF9220_0362</name>
</gene>
<evidence type="ECO:0000256" key="8">
    <source>
        <dbReference type="SAM" id="Phobius"/>
    </source>
</evidence>
<dbReference type="OrthoDB" id="9810134at2"/>
<evidence type="ECO:0000259" key="10">
    <source>
        <dbReference type="PROSITE" id="PS50929"/>
    </source>
</evidence>